<dbReference type="SUPFAM" id="SSF56059">
    <property type="entry name" value="Glutathione synthetase ATP-binding domain-like"/>
    <property type="match status" value="1"/>
</dbReference>
<dbReference type="SUPFAM" id="SSF51735">
    <property type="entry name" value="NAD(P)-binding Rossmann-fold domains"/>
    <property type="match status" value="1"/>
</dbReference>
<dbReference type="SMART" id="SM00881">
    <property type="entry name" value="CoA_binding"/>
    <property type="match status" value="1"/>
</dbReference>
<organism evidence="4 5">
    <name type="scientific">Luteipulveratus halotolerans</name>
    <dbReference type="NCBI Taxonomy" id="1631356"/>
    <lineage>
        <taxon>Bacteria</taxon>
        <taxon>Bacillati</taxon>
        <taxon>Actinomycetota</taxon>
        <taxon>Actinomycetes</taxon>
        <taxon>Micrococcales</taxon>
        <taxon>Dermacoccaceae</taxon>
        <taxon>Luteipulveratus</taxon>
    </lineage>
</organism>
<keyword evidence="1" id="KW-0547">Nucleotide-binding</keyword>
<dbReference type="SUPFAM" id="SSF52210">
    <property type="entry name" value="Succinyl-CoA synthetase domains"/>
    <property type="match status" value="2"/>
</dbReference>
<reference evidence="5" key="1">
    <citation type="submission" date="2015-03" db="EMBL/GenBank/DDBJ databases">
        <title>Luteipulveratus halotolerans sp. nov., a novel actinobacterium (Dermacoccaceae) from Sarawak, Malaysia.</title>
        <authorList>
            <person name="Juboi H."/>
            <person name="Basik A."/>
            <person name="Shamsul S.S."/>
            <person name="Arnold P."/>
            <person name="Schmitt E.K."/>
            <person name="Sanglier J.-J."/>
            <person name="Yeo T."/>
        </authorList>
    </citation>
    <scope>NUCLEOTIDE SEQUENCE [LARGE SCALE GENOMIC DNA]</scope>
    <source>
        <strain evidence="5">C296001</strain>
    </source>
</reference>
<dbReference type="Pfam" id="PF00583">
    <property type="entry name" value="Acetyltransf_1"/>
    <property type="match status" value="1"/>
</dbReference>
<accession>A0A0L6CHK3</accession>
<dbReference type="InterPro" id="IPR000182">
    <property type="entry name" value="GNAT_dom"/>
</dbReference>
<dbReference type="InterPro" id="IPR016181">
    <property type="entry name" value="Acyl_CoA_acyltransferase"/>
</dbReference>
<dbReference type="SUPFAM" id="SSF55729">
    <property type="entry name" value="Acyl-CoA N-acyltransferases (Nat)"/>
    <property type="match status" value="1"/>
</dbReference>
<dbReference type="GO" id="GO:0005524">
    <property type="term" value="F:ATP binding"/>
    <property type="evidence" value="ECO:0007669"/>
    <property type="project" value="UniProtKB-UniRule"/>
</dbReference>
<dbReference type="InterPro" id="IPR036291">
    <property type="entry name" value="NAD(P)-bd_dom_sf"/>
</dbReference>
<protein>
    <submittedName>
        <fullName evidence="4">Multidrug ABC transporter permease</fullName>
    </submittedName>
</protein>
<feature type="domain" description="N-acetyltransferase" evidence="3">
    <location>
        <begin position="27"/>
        <end position="180"/>
    </location>
</feature>
<proteinExistence type="predicted"/>
<dbReference type="Gene3D" id="3.40.630.30">
    <property type="match status" value="1"/>
</dbReference>
<dbReference type="EMBL" id="LAIR01000002">
    <property type="protein sequence ID" value="KNX36993.1"/>
    <property type="molecule type" value="Genomic_DNA"/>
</dbReference>
<dbReference type="PANTHER" id="PTHR42793">
    <property type="entry name" value="COA BINDING DOMAIN CONTAINING PROTEIN"/>
    <property type="match status" value="1"/>
</dbReference>
<dbReference type="RefSeq" id="WP_050669307.1">
    <property type="nucleotide sequence ID" value="NZ_LAIR01000002.1"/>
</dbReference>
<dbReference type="GO" id="GO:0016747">
    <property type="term" value="F:acyltransferase activity, transferring groups other than amino-acyl groups"/>
    <property type="evidence" value="ECO:0007669"/>
    <property type="project" value="InterPro"/>
</dbReference>
<comment type="caution">
    <text evidence="4">The sequence shown here is derived from an EMBL/GenBank/DDBJ whole genome shotgun (WGS) entry which is preliminary data.</text>
</comment>
<dbReference type="InterPro" id="IPR011761">
    <property type="entry name" value="ATP-grasp"/>
</dbReference>
<dbReference type="AlphaFoldDB" id="A0A0L6CHK3"/>
<dbReference type="Pfam" id="PF13380">
    <property type="entry name" value="CoA_binding_2"/>
    <property type="match status" value="1"/>
</dbReference>
<name>A0A0L6CHK3_9MICO</name>
<dbReference type="PANTHER" id="PTHR42793:SF1">
    <property type="entry name" value="PEPTIDYL-LYSINE N-ACETYLTRANSFERASE PATZ"/>
    <property type="match status" value="1"/>
</dbReference>
<sequence length="891" mass="95698">MTPQRPVPEGYPQEWEADVVLRDGSVAHVRPIRPDDEEALQRFHTAQSPESVYLRFFAPLKRLSDKDLHRFTHVDYVSRVALVVEVGEDIVAVGRYDRIDGPTDPTAEVAFNVSDAMQGRGVGSVLLEHLAAIGQENGVQRFIADVLPQNRRMLSVFSEAGYEVSRQFDDGVIALSFDISPTEQSQEVRAAREQRAESVSVRSLLRPRSVAVVGVSAREASVGRQVLRNVVGSGFAGEVWVVSRSGEPVEGRPTYERVSDVPAAVDLAVIAVPAAQVHDVVLDCARAGVKSLLVVSAGFAEAGPDGRLRQQRLLRTARRHGMRVIGPNSFGIINTRDDERLNASLAPQMPSAGHLGLFAQSGALGIAVLAAADRRGLGLSDFVSAGNRIDVSGNDLMQYWFDDDDTDAVGLYLESMGNPRKFSRIARRLAGRKPVIVVKSSSSAFGVPPGHRVRETRARPEAFRSMLRQAGVIRVDGVHQMLDVAQLVVNQPMPEGNRVAVVGNSDALGALAADAATSRGLDVVHGPVSVPAEADAATFEAALEEAFADPDVSSVIACFIPPLVTDSTEVAQVLARTSAAHDKPCVTTFLGMHGALEALSSAEGDSGRRRVVPSYSMPEDGVRALAAATRYGEWRARDHGQFVRPEGIDRGAAEQLVEEVLAGSPEGRRLRTDEVEQLLGHYGIRVWPVVPVQDRRSAVRAARRLGYPVVLKSVSPLVRHQPVTAVRVDISSDSSVREAYDALDERLAPLHANRFVVQKMATPGMPCVIGSSEDPLFGPVVSFGLGGSPTELLDDVGYRIPPLTDVDVSDLILSVKAAPLLHGYRGAAPVDRAALEDVIARVSVLADQIPEVASLELNPVNCHPGGLEVLGAEVVLTPPDSRKDSGRRALS</sequence>
<dbReference type="Proteomes" id="UP000037397">
    <property type="component" value="Unassembled WGS sequence"/>
</dbReference>
<dbReference type="Pfam" id="PF13549">
    <property type="entry name" value="ATP-grasp_5"/>
    <property type="match status" value="1"/>
</dbReference>
<evidence type="ECO:0000259" key="3">
    <source>
        <dbReference type="PROSITE" id="PS51186"/>
    </source>
</evidence>
<evidence type="ECO:0000259" key="2">
    <source>
        <dbReference type="PROSITE" id="PS50975"/>
    </source>
</evidence>
<dbReference type="Pfam" id="PF13607">
    <property type="entry name" value="Succ_CoA_lig"/>
    <property type="match status" value="1"/>
</dbReference>
<evidence type="ECO:0000256" key="1">
    <source>
        <dbReference type="PROSITE-ProRule" id="PRU00409"/>
    </source>
</evidence>
<dbReference type="STRING" id="1631356.VV01_07260"/>
<dbReference type="Gene3D" id="3.40.50.720">
    <property type="entry name" value="NAD(P)-binding Rossmann-like Domain"/>
    <property type="match status" value="1"/>
</dbReference>
<dbReference type="PATRIC" id="fig|1631356.3.peg.1398"/>
<evidence type="ECO:0000313" key="5">
    <source>
        <dbReference type="Proteomes" id="UP000037397"/>
    </source>
</evidence>
<dbReference type="PROSITE" id="PS51186">
    <property type="entry name" value="GNAT"/>
    <property type="match status" value="1"/>
</dbReference>
<feature type="domain" description="ATP-grasp" evidence="2">
    <location>
        <begin position="676"/>
        <end position="712"/>
    </location>
</feature>
<keyword evidence="5" id="KW-1185">Reference proteome</keyword>
<dbReference type="Gene3D" id="3.30.470.20">
    <property type="entry name" value="ATP-grasp fold, B domain"/>
    <property type="match status" value="1"/>
</dbReference>
<dbReference type="GO" id="GO:0046872">
    <property type="term" value="F:metal ion binding"/>
    <property type="evidence" value="ECO:0007669"/>
    <property type="project" value="InterPro"/>
</dbReference>
<dbReference type="InterPro" id="IPR013815">
    <property type="entry name" value="ATP_grasp_subdomain_1"/>
</dbReference>
<dbReference type="CDD" id="cd04301">
    <property type="entry name" value="NAT_SF"/>
    <property type="match status" value="1"/>
</dbReference>
<dbReference type="PROSITE" id="PS50975">
    <property type="entry name" value="ATP_GRASP"/>
    <property type="match status" value="1"/>
</dbReference>
<dbReference type="InterPro" id="IPR003781">
    <property type="entry name" value="CoA-bd"/>
</dbReference>
<keyword evidence="1" id="KW-0067">ATP-binding</keyword>
<evidence type="ECO:0000313" key="4">
    <source>
        <dbReference type="EMBL" id="KNX36993.1"/>
    </source>
</evidence>
<dbReference type="InterPro" id="IPR032875">
    <property type="entry name" value="Succ_CoA_lig_flav_dom"/>
</dbReference>
<dbReference type="OrthoDB" id="190266at2"/>
<dbReference type="InterPro" id="IPR016102">
    <property type="entry name" value="Succinyl-CoA_synth-like"/>
</dbReference>
<dbReference type="Gene3D" id="3.30.1490.20">
    <property type="entry name" value="ATP-grasp fold, A domain"/>
    <property type="match status" value="1"/>
</dbReference>
<gene>
    <name evidence="4" type="ORF">VV01_07260</name>
</gene>
<dbReference type="Gene3D" id="3.40.50.261">
    <property type="entry name" value="Succinyl-CoA synthetase domains"/>
    <property type="match status" value="2"/>
</dbReference>